<accession>A0ABS7BNV1</accession>
<dbReference type="SUPFAM" id="SSF53254">
    <property type="entry name" value="Phosphoglycerate mutase-like"/>
    <property type="match status" value="1"/>
</dbReference>
<dbReference type="Pfam" id="PF00300">
    <property type="entry name" value="His_Phos_1"/>
    <property type="match status" value="1"/>
</dbReference>
<sequence length="179" mass="19561">MKTLTLLRHAKSGWDDAVPRDLDRPLNPKGRRAAQAMGREIKAMELDFDRVIASPAVRVRETIEELERGLGRALAPEWDRRLYLASTATLLDVMHEQDDSAETLLLVGHNPGLAELVLALVPEAPGGLRDAVEEKYPTATLAEMTFAVDGWGAVARGGATLTRFVRPRDIDATLGPDGE</sequence>
<organism evidence="1 2">
    <name type="scientific">Sphingomonas citri</name>
    <dbReference type="NCBI Taxonomy" id="2862499"/>
    <lineage>
        <taxon>Bacteria</taxon>
        <taxon>Pseudomonadati</taxon>
        <taxon>Pseudomonadota</taxon>
        <taxon>Alphaproteobacteria</taxon>
        <taxon>Sphingomonadales</taxon>
        <taxon>Sphingomonadaceae</taxon>
        <taxon>Sphingomonas</taxon>
    </lineage>
</organism>
<protein>
    <submittedName>
        <fullName evidence="1">Histidine phosphatase family protein</fullName>
    </submittedName>
</protein>
<gene>
    <name evidence="1" type="ORF">KZ820_11190</name>
</gene>
<dbReference type="Gene3D" id="3.40.50.1240">
    <property type="entry name" value="Phosphoglycerate mutase-like"/>
    <property type="match status" value="1"/>
</dbReference>
<dbReference type="PANTHER" id="PTHR47623">
    <property type="entry name" value="OS09G0287300 PROTEIN"/>
    <property type="match status" value="1"/>
</dbReference>
<dbReference type="PANTHER" id="PTHR47623:SF1">
    <property type="entry name" value="OS09G0287300 PROTEIN"/>
    <property type="match status" value="1"/>
</dbReference>
<dbReference type="RefSeq" id="WP_219748702.1">
    <property type="nucleotide sequence ID" value="NZ_JAHXZN010000003.1"/>
</dbReference>
<keyword evidence="2" id="KW-1185">Reference proteome</keyword>
<dbReference type="InterPro" id="IPR029033">
    <property type="entry name" value="His_PPase_superfam"/>
</dbReference>
<dbReference type="SMART" id="SM00855">
    <property type="entry name" value="PGAM"/>
    <property type="match status" value="1"/>
</dbReference>
<dbReference type="InterPro" id="IPR013078">
    <property type="entry name" value="His_Pase_superF_clade-1"/>
</dbReference>
<proteinExistence type="predicted"/>
<reference evidence="1 2" key="1">
    <citation type="submission" date="2021-07" db="EMBL/GenBank/DDBJ databases">
        <title>Sphingomonas sp.</title>
        <authorList>
            <person name="Feng G."/>
            <person name="Li J."/>
            <person name="Pan M."/>
        </authorList>
    </citation>
    <scope>NUCLEOTIDE SEQUENCE [LARGE SCALE GENOMIC DNA]</scope>
    <source>
        <strain evidence="1 2">RRHST34</strain>
    </source>
</reference>
<name>A0ABS7BNV1_9SPHN</name>
<dbReference type="Proteomes" id="UP000759103">
    <property type="component" value="Unassembled WGS sequence"/>
</dbReference>
<dbReference type="CDD" id="cd07040">
    <property type="entry name" value="HP"/>
    <property type="match status" value="1"/>
</dbReference>
<evidence type="ECO:0000313" key="1">
    <source>
        <dbReference type="EMBL" id="MBW6531299.1"/>
    </source>
</evidence>
<evidence type="ECO:0000313" key="2">
    <source>
        <dbReference type="Proteomes" id="UP000759103"/>
    </source>
</evidence>
<dbReference type="EMBL" id="JAHXZN010000003">
    <property type="protein sequence ID" value="MBW6531299.1"/>
    <property type="molecule type" value="Genomic_DNA"/>
</dbReference>
<comment type="caution">
    <text evidence="1">The sequence shown here is derived from an EMBL/GenBank/DDBJ whole genome shotgun (WGS) entry which is preliminary data.</text>
</comment>